<dbReference type="FunFam" id="3.50.7.10:FF:000001">
    <property type="entry name" value="60 kDa chaperonin"/>
    <property type="match status" value="1"/>
</dbReference>
<dbReference type="GO" id="GO:0005737">
    <property type="term" value="C:cytoplasm"/>
    <property type="evidence" value="ECO:0007669"/>
    <property type="project" value="UniProtKB-ARBA"/>
</dbReference>
<keyword evidence="2" id="KW-0143">Chaperone</keyword>
<dbReference type="OrthoDB" id="1733909at2759"/>
<dbReference type="GO" id="GO:0005524">
    <property type="term" value="F:ATP binding"/>
    <property type="evidence" value="ECO:0007669"/>
    <property type="project" value="InterPro"/>
</dbReference>
<dbReference type="Pfam" id="PF00118">
    <property type="entry name" value="Cpn60_TCP1"/>
    <property type="match status" value="1"/>
</dbReference>
<dbReference type="AlphaFoldDB" id="A0A9P8PPQ8"/>
<evidence type="ECO:0000256" key="3">
    <source>
        <dbReference type="RuleBase" id="RU000418"/>
    </source>
</evidence>
<dbReference type="GO" id="GO:0051082">
    <property type="term" value="F:unfolded protein binding"/>
    <property type="evidence" value="ECO:0007669"/>
    <property type="project" value="UniProtKB-ARBA"/>
</dbReference>
<reference evidence="4" key="1">
    <citation type="journal article" date="2021" name="Open Biol.">
        <title>Shared evolutionary footprints suggest mitochondrial oxidative damage underlies multiple complex I losses in fungi.</title>
        <authorList>
            <person name="Schikora-Tamarit M.A."/>
            <person name="Marcet-Houben M."/>
            <person name="Nosek J."/>
            <person name="Gabaldon T."/>
        </authorList>
    </citation>
    <scope>NUCLEOTIDE SEQUENCE</scope>
    <source>
        <strain evidence="4">CBS2887</strain>
    </source>
</reference>
<dbReference type="InterPro" id="IPR027413">
    <property type="entry name" value="GROEL-like_equatorial_sf"/>
</dbReference>
<evidence type="ECO:0000313" key="4">
    <source>
        <dbReference type="EMBL" id="KAH3675817.1"/>
    </source>
</evidence>
<reference evidence="4" key="2">
    <citation type="submission" date="2021-01" db="EMBL/GenBank/DDBJ databases">
        <authorList>
            <person name="Schikora-Tamarit M.A."/>
        </authorList>
    </citation>
    <scope>NUCLEOTIDE SEQUENCE</scope>
    <source>
        <strain evidence="4">CBS2887</strain>
    </source>
</reference>
<dbReference type="InterPro" id="IPR002423">
    <property type="entry name" value="Cpn60/GroEL/TCP-1"/>
</dbReference>
<dbReference type="SUPFAM" id="SSF48592">
    <property type="entry name" value="GroEL equatorial domain-like"/>
    <property type="match status" value="1"/>
</dbReference>
<dbReference type="EMBL" id="JAEUBG010005348">
    <property type="protein sequence ID" value="KAH3675817.1"/>
    <property type="molecule type" value="Genomic_DNA"/>
</dbReference>
<dbReference type="Gene3D" id="1.10.560.10">
    <property type="entry name" value="GroEL-like equatorial domain"/>
    <property type="match status" value="1"/>
</dbReference>
<dbReference type="PANTHER" id="PTHR45633">
    <property type="entry name" value="60 KDA HEAT SHOCK PROTEIN, MITOCHONDRIAL"/>
    <property type="match status" value="1"/>
</dbReference>
<dbReference type="SUPFAM" id="SSF52029">
    <property type="entry name" value="GroEL apical domain-like"/>
    <property type="match status" value="1"/>
</dbReference>
<organism evidence="4 5">
    <name type="scientific">Wickerhamomyces pijperi</name>
    <name type="common">Yeast</name>
    <name type="synonym">Pichia pijperi</name>
    <dbReference type="NCBI Taxonomy" id="599730"/>
    <lineage>
        <taxon>Eukaryota</taxon>
        <taxon>Fungi</taxon>
        <taxon>Dikarya</taxon>
        <taxon>Ascomycota</taxon>
        <taxon>Saccharomycotina</taxon>
        <taxon>Saccharomycetes</taxon>
        <taxon>Phaffomycetales</taxon>
        <taxon>Wickerhamomycetaceae</taxon>
        <taxon>Wickerhamomyces</taxon>
    </lineage>
</organism>
<evidence type="ECO:0000256" key="1">
    <source>
        <dbReference type="ARBA" id="ARBA00006607"/>
    </source>
</evidence>
<dbReference type="InterPro" id="IPR027409">
    <property type="entry name" value="GroEL-like_apical_dom_sf"/>
</dbReference>
<protein>
    <submittedName>
        <fullName evidence="4">Uncharacterized protein</fullName>
    </submittedName>
</protein>
<dbReference type="PRINTS" id="PR00298">
    <property type="entry name" value="CHAPERONIN60"/>
</dbReference>
<evidence type="ECO:0000256" key="2">
    <source>
        <dbReference type="ARBA" id="ARBA00023186"/>
    </source>
</evidence>
<dbReference type="NCBIfam" id="NF009487">
    <property type="entry name" value="PRK12849.1"/>
    <property type="match status" value="1"/>
</dbReference>
<dbReference type="InterPro" id="IPR027410">
    <property type="entry name" value="TCP-1-like_intermed_sf"/>
</dbReference>
<sequence>MLRRQTSQLIFRRSIKTLYQEISHGNNARQSILRGASKLHDAVSVTLGPRGRNVLMEQKYNFPKITKDGFSVANEIYVSDKFEALGVQLMKDIISKTNLQAGDGTTTTTVLAYEILKRGVSKVSLGCNPLELRKGIELGVKEALKFLHERKIELTRRDDEQLRNIAVISCNGDQKLGSLIYEGMKTIGENGILTIEENNKVEDEVVVKSGLRFNEGYIHEHFANNDIKTKKVELTKPLVLLHKGTLINSTQMLPILNYARVAGRPLLIITDALEGDALAIAALNKLQRQVQVCVVKSPGYADHRSDNLKDLELLTNSQICDADLGEIASQADPKYFGLDAVDSAIITNNETVLITNKSKLNRDAITQRIAEIKEILDNTPNMAVGDKDHTQRRLANLSIDSNATATVKVGGHTKFEIKEKKDRLDDALNSTQSAVKYGIIPGGGIALFKASAHLATLDVSEYSFDVKQGVQIITDALQSPLLRLLSNSQHPNHLQIITSLLTIPNTPENFTKGININTAEVGIDMLEQGIVDPVWTVECALRNAAAVTSLMCSTEVVIGNEMGEREYGETKVGGGRTKF</sequence>
<keyword evidence="5" id="KW-1185">Reference proteome</keyword>
<dbReference type="GO" id="GO:0140662">
    <property type="term" value="F:ATP-dependent protein folding chaperone"/>
    <property type="evidence" value="ECO:0007669"/>
    <property type="project" value="InterPro"/>
</dbReference>
<proteinExistence type="inferred from homology"/>
<dbReference type="NCBIfam" id="NF000592">
    <property type="entry name" value="PRK00013.1"/>
    <property type="match status" value="1"/>
</dbReference>
<dbReference type="Gene3D" id="3.30.260.10">
    <property type="entry name" value="TCP-1-like chaperonin intermediate domain"/>
    <property type="match status" value="1"/>
</dbReference>
<dbReference type="Proteomes" id="UP000774326">
    <property type="component" value="Unassembled WGS sequence"/>
</dbReference>
<dbReference type="InterPro" id="IPR001844">
    <property type="entry name" value="Cpn60/GroEL"/>
</dbReference>
<dbReference type="GO" id="GO:0042026">
    <property type="term" value="P:protein refolding"/>
    <property type="evidence" value="ECO:0007669"/>
    <property type="project" value="InterPro"/>
</dbReference>
<comment type="similarity">
    <text evidence="1 3">Belongs to the chaperonin (HSP60) family.</text>
</comment>
<accession>A0A9P8PPQ8</accession>
<dbReference type="Gene3D" id="3.50.7.10">
    <property type="entry name" value="GroEL"/>
    <property type="match status" value="1"/>
</dbReference>
<name>A0A9P8PPQ8_WICPI</name>
<comment type="caution">
    <text evidence="4">The sequence shown here is derived from an EMBL/GenBank/DDBJ whole genome shotgun (WGS) entry which is preliminary data.</text>
</comment>
<dbReference type="SUPFAM" id="SSF54849">
    <property type="entry name" value="GroEL-intermediate domain like"/>
    <property type="match status" value="2"/>
</dbReference>
<evidence type="ECO:0000313" key="5">
    <source>
        <dbReference type="Proteomes" id="UP000774326"/>
    </source>
</evidence>
<gene>
    <name evidence="4" type="ORF">WICPIJ_009270</name>
</gene>